<keyword evidence="1" id="KW-0238">DNA-binding</keyword>
<dbReference type="InterPro" id="IPR010982">
    <property type="entry name" value="Lambda_DNA-bd_dom_sf"/>
</dbReference>
<gene>
    <name evidence="1" type="ORF">J2W43_004081</name>
</gene>
<dbReference type="RefSeq" id="WP_310364490.1">
    <property type="nucleotide sequence ID" value="NZ_JAVDVC010000008.1"/>
</dbReference>
<name>A0AAW8ME60_9PSED</name>
<dbReference type="SUPFAM" id="SSF47413">
    <property type="entry name" value="lambda repressor-like DNA-binding domains"/>
    <property type="match status" value="1"/>
</dbReference>
<organism evidence="1 2">
    <name type="scientific">Pseudomonas brassicacearum</name>
    <dbReference type="NCBI Taxonomy" id="930166"/>
    <lineage>
        <taxon>Bacteria</taxon>
        <taxon>Pseudomonadati</taxon>
        <taxon>Pseudomonadota</taxon>
        <taxon>Gammaproteobacteria</taxon>
        <taxon>Pseudomonadales</taxon>
        <taxon>Pseudomonadaceae</taxon>
        <taxon>Pseudomonas</taxon>
    </lineage>
</organism>
<proteinExistence type="predicted"/>
<dbReference type="Gene3D" id="1.10.260.40">
    <property type="entry name" value="lambda repressor-like DNA-binding domains"/>
    <property type="match status" value="1"/>
</dbReference>
<accession>A0AAW8ME60</accession>
<dbReference type="EMBL" id="JAVDVC010000008">
    <property type="protein sequence ID" value="MDR6960081.1"/>
    <property type="molecule type" value="Genomic_DNA"/>
</dbReference>
<sequence length="105" mass="11749">MNEFFPIECGDSLLAIGSLVKSRRLQNRQRQKDLAASLAISERTVRKIEAGDPSVELRSFMLVLWQLGLTQEVFQSRQQIEVSSLASAQASRNARVRLANAKGDF</sequence>
<dbReference type="AlphaFoldDB" id="A0AAW8ME60"/>
<reference evidence="1" key="1">
    <citation type="submission" date="2023-07" db="EMBL/GenBank/DDBJ databases">
        <title>Sorghum-associated microbial communities from plants grown in Nebraska, USA.</title>
        <authorList>
            <person name="Schachtman D."/>
        </authorList>
    </citation>
    <scope>NUCLEOTIDE SEQUENCE</scope>
    <source>
        <strain evidence="1">3432</strain>
    </source>
</reference>
<dbReference type="GO" id="GO:0003677">
    <property type="term" value="F:DNA binding"/>
    <property type="evidence" value="ECO:0007669"/>
    <property type="project" value="UniProtKB-KW"/>
</dbReference>
<evidence type="ECO:0000313" key="2">
    <source>
        <dbReference type="Proteomes" id="UP001252613"/>
    </source>
</evidence>
<dbReference type="Proteomes" id="UP001252613">
    <property type="component" value="Unassembled WGS sequence"/>
</dbReference>
<protein>
    <submittedName>
        <fullName evidence="1">DNA-binding XRE family transcriptional regulator</fullName>
    </submittedName>
</protein>
<evidence type="ECO:0000313" key="1">
    <source>
        <dbReference type="EMBL" id="MDR6960081.1"/>
    </source>
</evidence>
<comment type="caution">
    <text evidence="1">The sequence shown here is derived from an EMBL/GenBank/DDBJ whole genome shotgun (WGS) entry which is preliminary data.</text>
</comment>